<dbReference type="Pfam" id="PF00459">
    <property type="entry name" value="Inositol_P"/>
    <property type="match status" value="1"/>
</dbReference>
<proteinExistence type="predicted"/>
<comment type="caution">
    <text evidence="7">The sequence shown here is derived from an EMBL/GenBank/DDBJ whole genome shotgun (WGS) entry which is preliminary data.</text>
</comment>
<dbReference type="PANTHER" id="PTHR20854:SF4">
    <property type="entry name" value="INOSITOL-1-MONOPHOSPHATASE-RELATED"/>
    <property type="match status" value="1"/>
</dbReference>
<dbReference type="InterPro" id="IPR000760">
    <property type="entry name" value="Inositol_monophosphatase-like"/>
</dbReference>
<feature type="binding site" evidence="6">
    <location>
        <position position="62"/>
    </location>
    <ligand>
        <name>Mg(2+)</name>
        <dbReference type="ChEBI" id="CHEBI:18420"/>
        <label>1</label>
        <note>catalytic</note>
    </ligand>
</feature>
<organism evidence="7 8">
    <name type="scientific">Bacillus thermozeamaize</name>
    <dbReference type="NCBI Taxonomy" id="230954"/>
    <lineage>
        <taxon>Bacteria</taxon>
        <taxon>Bacillati</taxon>
        <taxon>Bacillota</taxon>
        <taxon>Bacilli</taxon>
        <taxon>Bacillales</taxon>
        <taxon>Bacillaceae</taxon>
        <taxon>Bacillus</taxon>
    </lineage>
</organism>
<dbReference type="InterPro" id="IPR020583">
    <property type="entry name" value="Inositol_monoP_metal-BS"/>
</dbReference>
<dbReference type="PROSITE" id="PS00629">
    <property type="entry name" value="IMP_1"/>
    <property type="match status" value="1"/>
</dbReference>
<dbReference type="PROSITE" id="PS00630">
    <property type="entry name" value="IMP_2"/>
    <property type="match status" value="1"/>
</dbReference>
<feature type="binding site" evidence="6">
    <location>
        <position position="82"/>
    </location>
    <ligand>
        <name>Mg(2+)</name>
        <dbReference type="ChEBI" id="CHEBI:18420"/>
        <label>1</label>
        <note>catalytic</note>
    </ligand>
</feature>
<evidence type="ECO:0000256" key="4">
    <source>
        <dbReference type="ARBA" id="ARBA00022801"/>
    </source>
</evidence>
<dbReference type="GO" id="GO:0008934">
    <property type="term" value="F:inositol monophosphate 1-phosphatase activity"/>
    <property type="evidence" value="ECO:0007669"/>
    <property type="project" value="TreeGrafter"/>
</dbReference>
<accession>A0A1Y3PNN9</accession>
<evidence type="ECO:0000313" key="8">
    <source>
        <dbReference type="Proteomes" id="UP000196475"/>
    </source>
</evidence>
<reference evidence="8" key="1">
    <citation type="submission" date="2016-06" db="EMBL/GenBank/DDBJ databases">
        <authorList>
            <person name="Nascimento L."/>
            <person name="Pereira R.V."/>
            <person name="Martins L.F."/>
            <person name="Quaggio R.B."/>
            <person name="Silva A.M."/>
            <person name="Setubal J.C."/>
        </authorList>
    </citation>
    <scope>NUCLEOTIDE SEQUENCE [LARGE SCALE GENOMIC DNA]</scope>
</reference>
<dbReference type="PANTHER" id="PTHR20854">
    <property type="entry name" value="INOSITOL MONOPHOSPHATASE"/>
    <property type="match status" value="1"/>
</dbReference>
<dbReference type="GO" id="GO:0006020">
    <property type="term" value="P:inositol metabolic process"/>
    <property type="evidence" value="ECO:0007669"/>
    <property type="project" value="TreeGrafter"/>
</dbReference>
<comment type="catalytic activity">
    <reaction evidence="1">
        <text>a myo-inositol phosphate + H2O = myo-inositol + phosphate</text>
        <dbReference type="Rhea" id="RHEA:24056"/>
        <dbReference type="ChEBI" id="CHEBI:15377"/>
        <dbReference type="ChEBI" id="CHEBI:17268"/>
        <dbReference type="ChEBI" id="CHEBI:43474"/>
        <dbReference type="ChEBI" id="CHEBI:84139"/>
        <dbReference type="EC" id="3.1.3.25"/>
    </reaction>
</comment>
<protein>
    <recommendedName>
        <fullName evidence="2">inositol-phosphate phosphatase</fullName>
        <ecNumber evidence="2">3.1.3.25</ecNumber>
    </recommendedName>
</protein>
<evidence type="ECO:0000256" key="1">
    <source>
        <dbReference type="ARBA" id="ARBA00001033"/>
    </source>
</evidence>
<dbReference type="InterPro" id="IPR020550">
    <property type="entry name" value="Inositol_monophosphatase_CS"/>
</dbReference>
<dbReference type="AlphaFoldDB" id="A0A1Y3PNN9"/>
<dbReference type="SUPFAM" id="SSF56655">
    <property type="entry name" value="Carbohydrate phosphatase"/>
    <property type="match status" value="1"/>
</dbReference>
<keyword evidence="5 6" id="KW-0460">Magnesium</keyword>
<dbReference type="Gene3D" id="3.30.540.10">
    <property type="entry name" value="Fructose-1,6-Bisphosphatase, subunit A, domain 1"/>
    <property type="match status" value="1"/>
</dbReference>
<gene>
    <name evidence="7" type="ORF">BAA01_10270</name>
</gene>
<dbReference type="Gene3D" id="3.40.190.80">
    <property type="match status" value="1"/>
</dbReference>
<dbReference type="GO" id="GO:0046854">
    <property type="term" value="P:phosphatidylinositol phosphate biosynthetic process"/>
    <property type="evidence" value="ECO:0007669"/>
    <property type="project" value="InterPro"/>
</dbReference>
<evidence type="ECO:0000256" key="2">
    <source>
        <dbReference type="ARBA" id="ARBA00013106"/>
    </source>
</evidence>
<name>A0A1Y3PNN9_9BACI</name>
<feature type="binding site" evidence="6">
    <location>
        <position position="79"/>
    </location>
    <ligand>
        <name>Mg(2+)</name>
        <dbReference type="ChEBI" id="CHEBI:18420"/>
        <label>1</label>
        <note>catalytic</note>
    </ligand>
</feature>
<dbReference type="GO" id="GO:0007165">
    <property type="term" value="P:signal transduction"/>
    <property type="evidence" value="ECO:0007669"/>
    <property type="project" value="TreeGrafter"/>
</dbReference>
<evidence type="ECO:0000256" key="6">
    <source>
        <dbReference type="PIRSR" id="PIRSR600760-2"/>
    </source>
</evidence>
<sequence length="251" mass="28051">MNNDLLDLAKCAAIKAGEFLKSRKSIVVEDTNQRDIKLSSDKRSEQIIIEELEKTGIPILSEETGLLGNEEHEFKWIIDPLDGTANYYKNMPDLACVSIALWDRTGPILGVVNRFAVSEMYYGVVGQGSFMNGEKIRPSDIKRTRDAIMATGFPVFRDYSTDSLLTYIKKVQHFKKTRMIGAAALMSTFVACGKIDAYFEEEIMIWDIAAGTAIVKASGGIAEIEMLNGNKCICRCFANKELREDYYAKGI</sequence>
<evidence type="ECO:0000313" key="7">
    <source>
        <dbReference type="EMBL" id="OUM88992.1"/>
    </source>
</evidence>
<dbReference type="GO" id="GO:0046872">
    <property type="term" value="F:metal ion binding"/>
    <property type="evidence" value="ECO:0007669"/>
    <property type="project" value="UniProtKB-KW"/>
</dbReference>
<keyword evidence="4" id="KW-0378">Hydrolase</keyword>
<dbReference type="PRINTS" id="PR00377">
    <property type="entry name" value="IMPHPHTASES"/>
</dbReference>
<feature type="binding site" evidence="6">
    <location>
        <position position="207"/>
    </location>
    <ligand>
        <name>Mg(2+)</name>
        <dbReference type="ChEBI" id="CHEBI:18420"/>
        <label>1</label>
        <note>catalytic</note>
    </ligand>
</feature>
<dbReference type="Proteomes" id="UP000196475">
    <property type="component" value="Unassembled WGS sequence"/>
</dbReference>
<evidence type="ECO:0000256" key="3">
    <source>
        <dbReference type="ARBA" id="ARBA00022723"/>
    </source>
</evidence>
<evidence type="ECO:0000256" key="5">
    <source>
        <dbReference type="ARBA" id="ARBA00022842"/>
    </source>
</evidence>
<comment type="cofactor">
    <cofactor evidence="6">
        <name>Mg(2+)</name>
        <dbReference type="ChEBI" id="CHEBI:18420"/>
    </cofactor>
</comment>
<dbReference type="EMBL" id="LZRT01000054">
    <property type="protein sequence ID" value="OUM88992.1"/>
    <property type="molecule type" value="Genomic_DNA"/>
</dbReference>
<dbReference type="EC" id="3.1.3.25" evidence="2"/>
<feature type="binding site" evidence="6">
    <location>
        <position position="81"/>
    </location>
    <ligand>
        <name>Mg(2+)</name>
        <dbReference type="ChEBI" id="CHEBI:18420"/>
        <label>1</label>
        <note>catalytic</note>
    </ligand>
</feature>
<keyword evidence="3 6" id="KW-0479">Metal-binding</keyword>